<evidence type="ECO:0000256" key="1">
    <source>
        <dbReference type="SAM" id="MobiDB-lite"/>
    </source>
</evidence>
<reference evidence="2" key="1">
    <citation type="submission" date="2020-03" db="EMBL/GenBank/DDBJ databases">
        <title>The deep terrestrial virosphere.</title>
        <authorList>
            <person name="Holmfeldt K."/>
            <person name="Nilsson E."/>
            <person name="Simone D."/>
            <person name="Lopez-Fernandez M."/>
            <person name="Wu X."/>
            <person name="de Brujin I."/>
            <person name="Lundin D."/>
            <person name="Andersson A."/>
            <person name="Bertilsson S."/>
            <person name="Dopson M."/>
        </authorList>
    </citation>
    <scope>NUCLEOTIDE SEQUENCE</scope>
    <source>
        <strain evidence="2">MM415B02257</strain>
    </source>
</reference>
<sequence>MPLSKKANRERMILQPKKEILQPKSDGVTPEIKAVTFPIPVTPGKTRPNRMGANGSPEMVVNEYGADERLSDGRMRYLGPLSDGQCLDRTTVPLVDKTMEMYRAFLKCRMFTPNAEQLRENGIDLQRLKNEVFRTGK</sequence>
<gene>
    <name evidence="2" type="ORF">MM415B02257_0003</name>
</gene>
<proteinExistence type="predicted"/>
<organism evidence="2">
    <name type="scientific">viral metagenome</name>
    <dbReference type="NCBI Taxonomy" id="1070528"/>
    <lineage>
        <taxon>unclassified sequences</taxon>
        <taxon>metagenomes</taxon>
        <taxon>organismal metagenomes</taxon>
    </lineage>
</organism>
<evidence type="ECO:0000313" key="2">
    <source>
        <dbReference type="EMBL" id="QJA85192.1"/>
    </source>
</evidence>
<protein>
    <submittedName>
        <fullName evidence="2">Uncharacterized protein</fullName>
    </submittedName>
</protein>
<dbReference type="EMBL" id="MT142560">
    <property type="protein sequence ID" value="QJA85192.1"/>
    <property type="molecule type" value="Genomic_DNA"/>
</dbReference>
<name>A0A6M3KTQ2_9ZZZZ</name>
<feature type="region of interest" description="Disordered" evidence="1">
    <location>
        <begin position="39"/>
        <end position="58"/>
    </location>
</feature>
<accession>A0A6M3KTQ2</accession>
<dbReference type="AlphaFoldDB" id="A0A6M3KTQ2"/>